<feature type="non-terminal residue" evidence="2">
    <location>
        <position position="77"/>
    </location>
</feature>
<accession>A0A9N8VEY6</accession>
<feature type="region of interest" description="Disordered" evidence="1">
    <location>
        <begin position="46"/>
        <end position="77"/>
    </location>
</feature>
<protein>
    <submittedName>
        <fullName evidence="2">10229_t:CDS:1</fullName>
    </submittedName>
</protein>
<dbReference type="OrthoDB" id="2400707at2759"/>
<evidence type="ECO:0000313" key="3">
    <source>
        <dbReference type="Proteomes" id="UP000789831"/>
    </source>
</evidence>
<dbReference type="AlphaFoldDB" id="A0A9N8VEY6"/>
<sequence>FIYLRKTPSPAPIPATADQKIRKLEQAVLALNNEIVKMHTEAEWKSEARSGGQVSVHSHRSEYPSETETLGRIHDHI</sequence>
<gene>
    <name evidence="2" type="ORF">AGERDE_LOCUS1833</name>
</gene>
<organism evidence="2 3">
    <name type="scientific">Ambispora gerdemannii</name>
    <dbReference type="NCBI Taxonomy" id="144530"/>
    <lineage>
        <taxon>Eukaryota</taxon>
        <taxon>Fungi</taxon>
        <taxon>Fungi incertae sedis</taxon>
        <taxon>Mucoromycota</taxon>
        <taxon>Glomeromycotina</taxon>
        <taxon>Glomeromycetes</taxon>
        <taxon>Archaeosporales</taxon>
        <taxon>Ambisporaceae</taxon>
        <taxon>Ambispora</taxon>
    </lineage>
</organism>
<evidence type="ECO:0000256" key="1">
    <source>
        <dbReference type="SAM" id="MobiDB-lite"/>
    </source>
</evidence>
<proteinExistence type="predicted"/>
<dbReference type="Proteomes" id="UP000789831">
    <property type="component" value="Unassembled WGS sequence"/>
</dbReference>
<feature type="compositionally biased region" description="Basic and acidic residues" evidence="1">
    <location>
        <begin position="59"/>
        <end position="77"/>
    </location>
</feature>
<comment type="caution">
    <text evidence="2">The sequence shown here is derived from an EMBL/GenBank/DDBJ whole genome shotgun (WGS) entry which is preliminary data.</text>
</comment>
<evidence type="ECO:0000313" key="2">
    <source>
        <dbReference type="EMBL" id="CAG8452878.1"/>
    </source>
</evidence>
<reference evidence="2" key="1">
    <citation type="submission" date="2021-06" db="EMBL/GenBank/DDBJ databases">
        <authorList>
            <person name="Kallberg Y."/>
            <person name="Tangrot J."/>
            <person name="Rosling A."/>
        </authorList>
    </citation>
    <scope>NUCLEOTIDE SEQUENCE</scope>
    <source>
        <strain evidence="2">MT106</strain>
    </source>
</reference>
<keyword evidence="3" id="KW-1185">Reference proteome</keyword>
<dbReference type="EMBL" id="CAJVPL010000137">
    <property type="protein sequence ID" value="CAG8452878.1"/>
    <property type="molecule type" value="Genomic_DNA"/>
</dbReference>
<name>A0A9N8VEY6_9GLOM</name>